<dbReference type="Gene3D" id="3.90.79.10">
    <property type="entry name" value="Nucleoside Triphosphate Pyrophosphohydrolase"/>
    <property type="match status" value="1"/>
</dbReference>
<name>A0A9N9I0F4_9GLOM</name>
<dbReference type="AlphaFoldDB" id="A0A9N9I0F4"/>
<proteinExistence type="predicted"/>
<accession>A0A9N9I0F4</accession>
<evidence type="ECO:0000313" key="3">
    <source>
        <dbReference type="Proteomes" id="UP000789405"/>
    </source>
</evidence>
<dbReference type="EMBL" id="CAJVPY010010129">
    <property type="protein sequence ID" value="CAG8715779.1"/>
    <property type="molecule type" value="Genomic_DNA"/>
</dbReference>
<dbReference type="SUPFAM" id="SSF55811">
    <property type="entry name" value="Nudix"/>
    <property type="match status" value="1"/>
</dbReference>
<dbReference type="OrthoDB" id="10393346at2759"/>
<reference evidence="2" key="1">
    <citation type="submission" date="2021-06" db="EMBL/GenBank/DDBJ databases">
        <authorList>
            <person name="Kallberg Y."/>
            <person name="Tangrot J."/>
            <person name="Rosling A."/>
        </authorList>
    </citation>
    <scope>NUCLEOTIDE SEQUENCE</scope>
    <source>
        <strain evidence="2">MA453B</strain>
    </source>
</reference>
<evidence type="ECO:0000256" key="1">
    <source>
        <dbReference type="SAM" id="MobiDB-lite"/>
    </source>
</evidence>
<gene>
    <name evidence="2" type="ORF">DERYTH_LOCUS13924</name>
</gene>
<feature type="region of interest" description="Disordered" evidence="1">
    <location>
        <begin position="1"/>
        <end position="21"/>
    </location>
</feature>
<comment type="caution">
    <text evidence="2">The sequence shown here is derived from an EMBL/GenBank/DDBJ whole genome shotgun (WGS) entry which is preliminary data.</text>
</comment>
<dbReference type="InterPro" id="IPR015797">
    <property type="entry name" value="NUDIX_hydrolase-like_dom_sf"/>
</dbReference>
<keyword evidence="3" id="KW-1185">Reference proteome</keyword>
<evidence type="ECO:0000313" key="2">
    <source>
        <dbReference type="EMBL" id="CAG8715779.1"/>
    </source>
</evidence>
<dbReference type="Proteomes" id="UP000789405">
    <property type="component" value="Unassembled WGS sequence"/>
</dbReference>
<protein>
    <submittedName>
        <fullName evidence="2">19951_t:CDS:1</fullName>
    </submittedName>
</protein>
<organism evidence="2 3">
    <name type="scientific">Dentiscutata erythropus</name>
    <dbReference type="NCBI Taxonomy" id="1348616"/>
    <lineage>
        <taxon>Eukaryota</taxon>
        <taxon>Fungi</taxon>
        <taxon>Fungi incertae sedis</taxon>
        <taxon>Mucoromycota</taxon>
        <taxon>Glomeromycotina</taxon>
        <taxon>Glomeromycetes</taxon>
        <taxon>Diversisporales</taxon>
        <taxon>Gigasporaceae</taxon>
        <taxon>Dentiscutata</taxon>
    </lineage>
</organism>
<sequence length="497" mass="57868">MSKRRSDQSDESFSRNVPEYNDEFGTKKKKYKHKQHGFVSAFLYDKRMHKFIFESRGKNNTQYKSKVSPIGGKRDMYFYISKETMSRLEKMDRTLLEIDGQEIKKSLMLPDGFDLNKKISSKIWKGDYDDKTINMIVKDENDLKMIYTQECIFVAMKREISEETGLDLDKIPCDLKYLGYDKKILATDGIITHVFLVIFDSYDFVPYSRETDKGNSLIAMSPNEIIKRIGEDEKTKDMNEKYFTPTIHNVFEEVNRHCEPIQQEMILFGGPNSGLSYGVQKCVEFFSEIGLEVSSTLTIPESYRERKGLNDGHLSIRNLFPTHFIKENDKVMRQTRVMLAYDALGKLLHGETESDVGNTPVVISERSTRCVNMFNIAHEIPKFPLDHLMKPCDPNRLDIHVSPLNNDLAFSRAIERRYYSSGDQEVYQKTYEIYDKFSHLEYPNRVIAENDLGNESENFFVNNLTRAIEDHESFGKLVKHARTYAKNLLRTTVEKII</sequence>